<protein>
    <submittedName>
        <fullName evidence="3">Glycosyltransferase</fullName>
    </submittedName>
</protein>
<dbReference type="InterPro" id="IPR001173">
    <property type="entry name" value="Glyco_trans_2-like"/>
</dbReference>
<reference evidence="3 4" key="1">
    <citation type="submission" date="2017-08" db="EMBL/GenBank/DDBJ databases">
        <title>Complete genome sequence of Mucilaginibacter sp. strain BJC16-A31.</title>
        <authorList>
            <consortium name="Henan University of Science and Technology"/>
            <person name="You X."/>
        </authorList>
    </citation>
    <scope>NUCLEOTIDE SEQUENCE [LARGE SCALE GENOMIC DNA]</scope>
    <source>
        <strain evidence="3 4">BJC16-A31</strain>
    </source>
</reference>
<dbReference type="SUPFAM" id="SSF53448">
    <property type="entry name" value="Nucleotide-diphospho-sugar transferases"/>
    <property type="match status" value="1"/>
</dbReference>
<dbReference type="InterPro" id="IPR029044">
    <property type="entry name" value="Nucleotide-diphossugar_trans"/>
</dbReference>
<keyword evidence="1" id="KW-0472">Membrane</keyword>
<feature type="domain" description="Glycosyltransferase 2-like" evidence="2">
    <location>
        <begin position="4"/>
        <end position="165"/>
    </location>
</feature>
<evidence type="ECO:0000313" key="3">
    <source>
        <dbReference type="EMBL" id="ASU34489.1"/>
    </source>
</evidence>
<feature type="transmembrane region" description="Helical" evidence="1">
    <location>
        <begin position="262"/>
        <end position="283"/>
    </location>
</feature>
<evidence type="ECO:0000256" key="1">
    <source>
        <dbReference type="SAM" id="Phobius"/>
    </source>
</evidence>
<evidence type="ECO:0000313" key="4">
    <source>
        <dbReference type="Proteomes" id="UP000215002"/>
    </source>
</evidence>
<feature type="transmembrane region" description="Helical" evidence="1">
    <location>
        <begin position="289"/>
        <end position="310"/>
    </location>
</feature>
<dbReference type="PANTHER" id="PTHR43685">
    <property type="entry name" value="GLYCOSYLTRANSFERASE"/>
    <property type="match status" value="1"/>
</dbReference>
<feature type="transmembrane region" description="Helical" evidence="1">
    <location>
        <begin position="237"/>
        <end position="255"/>
    </location>
</feature>
<organism evidence="3 4">
    <name type="scientific">Mucilaginibacter xinganensis</name>
    <dbReference type="NCBI Taxonomy" id="1234841"/>
    <lineage>
        <taxon>Bacteria</taxon>
        <taxon>Pseudomonadati</taxon>
        <taxon>Bacteroidota</taxon>
        <taxon>Sphingobacteriia</taxon>
        <taxon>Sphingobacteriales</taxon>
        <taxon>Sphingobacteriaceae</taxon>
        <taxon>Mucilaginibacter</taxon>
    </lineage>
</organism>
<keyword evidence="1" id="KW-0812">Transmembrane</keyword>
<dbReference type="AlphaFoldDB" id="A0A223NX80"/>
<name>A0A223NX80_9SPHI</name>
<dbReference type="KEGG" id="muc:MuYL_2602"/>
<dbReference type="EMBL" id="CP022743">
    <property type="protein sequence ID" value="ASU34489.1"/>
    <property type="molecule type" value="Genomic_DNA"/>
</dbReference>
<dbReference type="InterPro" id="IPR050834">
    <property type="entry name" value="Glycosyltransf_2"/>
</dbReference>
<keyword evidence="4" id="KW-1185">Reference proteome</keyword>
<sequence>MFFSIIIPLYNRPQEIKELLQTLTLQTYKQFEVLVIEDGSKDDAAEIVKSFAGKLDIKYFVKPNEGQGFTRNYGFERAKGDYFIIFDSDCLIPENYLQVVDASLKANPLDAYGGPDASHPSFTPIQKAISYSMTSPFTTGGIRGNKKGIGQFHPRSFNMGISRQVWEKAGGFIITRSGEDIEYSIRIHSLGFKIGLIPEAKVYHKRRTNFLQFYKQIHFFGRARINVYKFFPGELKAVHFFPAVFTLSLLFTLVANIFTWRIAVLCNFVLLLFILLIFFHSWIKNNSAKIAFLSLIASFIQLTAYGLGFMQDFWKRVILKLS</sequence>
<proteinExistence type="predicted"/>
<gene>
    <name evidence="3" type="ORF">MuYL_2602</name>
</gene>
<dbReference type="Pfam" id="PF00535">
    <property type="entry name" value="Glycos_transf_2"/>
    <property type="match status" value="1"/>
</dbReference>
<dbReference type="Proteomes" id="UP000215002">
    <property type="component" value="Chromosome"/>
</dbReference>
<evidence type="ECO:0000259" key="2">
    <source>
        <dbReference type="Pfam" id="PF00535"/>
    </source>
</evidence>
<keyword evidence="3" id="KW-0808">Transferase</keyword>
<accession>A0A223NX80</accession>
<dbReference type="Gene3D" id="3.90.550.10">
    <property type="entry name" value="Spore Coat Polysaccharide Biosynthesis Protein SpsA, Chain A"/>
    <property type="match status" value="1"/>
</dbReference>
<dbReference type="PANTHER" id="PTHR43685:SF2">
    <property type="entry name" value="GLYCOSYLTRANSFERASE 2-LIKE DOMAIN-CONTAINING PROTEIN"/>
    <property type="match status" value="1"/>
</dbReference>
<keyword evidence="1" id="KW-1133">Transmembrane helix</keyword>
<dbReference type="OrthoDB" id="9813550at2"/>
<dbReference type="GO" id="GO:0016740">
    <property type="term" value="F:transferase activity"/>
    <property type="evidence" value="ECO:0007669"/>
    <property type="project" value="UniProtKB-KW"/>
</dbReference>
<dbReference type="RefSeq" id="WP_094570836.1">
    <property type="nucleotide sequence ID" value="NZ_CP022743.1"/>
</dbReference>